<feature type="chain" id="PRO_5026886813" evidence="3">
    <location>
        <begin position="21"/>
        <end position="108"/>
    </location>
</feature>
<dbReference type="Pfam" id="PF15430">
    <property type="entry name" value="SVWC"/>
    <property type="match status" value="1"/>
</dbReference>
<evidence type="ECO:0000313" key="5">
    <source>
        <dbReference type="Proteomes" id="UP000504633"/>
    </source>
</evidence>
<feature type="domain" description="Single" evidence="4">
    <location>
        <begin position="36"/>
        <end position="101"/>
    </location>
</feature>
<dbReference type="PANTHER" id="PTHR39957">
    <property type="entry name" value="AT09846P1-RELATED"/>
    <property type="match status" value="1"/>
</dbReference>
<name>A0A6J1LXM8_DROHY</name>
<organism evidence="5 6">
    <name type="scientific">Drosophila hydei</name>
    <name type="common">Fruit fly</name>
    <dbReference type="NCBI Taxonomy" id="7224"/>
    <lineage>
        <taxon>Eukaryota</taxon>
        <taxon>Metazoa</taxon>
        <taxon>Ecdysozoa</taxon>
        <taxon>Arthropoda</taxon>
        <taxon>Hexapoda</taxon>
        <taxon>Insecta</taxon>
        <taxon>Pterygota</taxon>
        <taxon>Neoptera</taxon>
        <taxon>Endopterygota</taxon>
        <taxon>Diptera</taxon>
        <taxon>Brachycera</taxon>
        <taxon>Muscomorpha</taxon>
        <taxon>Ephydroidea</taxon>
        <taxon>Drosophilidae</taxon>
        <taxon>Drosophila</taxon>
    </lineage>
</organism>
<dbReference type="InterPro" id="IPR029277">
    <property type="entry name" value="SVWC_dom"/>
</dbReference>
<gene>
    <name evidence="6" type="primary">LOC111599130</name>
</gene>
<keyword evidence="3" id="KW-0732">Signal</keyword>
<evidence type="ECO:0000256" key="2">
    <source>
        <dbReference type="ARBA" id="ARBA00022525"/>
    </source>
</evidence>
<accession>A0A6J1LXM8</accession>
<dbReference type="GO" id="GO:0005576">
    <property type="term" value="C:extracellular region"/>
    <property type="evidence" value="ECO:0007669"/>
    <property type="project" value="UniProtKB-SubCell"/>
</dbReference>
<evidence type="ECO:0000259" key="4">
    <source>
        <dbReference type="SMART" id="SM01318"/>
    </source>
</evidence>
<dbReference type="Proteomes" id="UP000504633">
    <property type="component" value="Unplaced"/>
</dbReference>
<dbReference type="AlphaFoldDB" id="A0A6J1LXM8"/>
<evidence type="ECO:0000313" key="6">
    <source>
        <dbReference type="RefSeq" id="XP_023170461.1"/>
    </source>
</evidence>
<keyword evidence="2" id="KW-0964">Secreted</keyword>
<reference evidence="6" key="1">
    <citation type="submission" date="2025-08" db="UniProtKB">
        <authorList>
            <consortium name="RefSeq"/>
        </authorList>
    </citation>
    <scope>IDENTIFICATION</scope>
    <source>
        <strain evidence="6">15085-1641.00</strain>
        <tissue evidence="6">Whole body</tissue>
    </source>
</reference>
<evidence type="ECO:0000256" key="3">
    <source>
        <dbReference type="SAM" id="SignalP"/>
    </source>
</evidence>
<dbReference type="SMART" id="SM01318">
    <property type="entry name" value="SVWC"/>
    <property type="match status" value="1"/>
</dbReference>
<dbReference type="PANTHER" id="PTHR39957:SF1">
    <property type="entry name" value="AT09846P1-RELATED"/>
    <property type="match status" value="1"/>
</dbReference>
<dbReference type="OrthoDB" id="7901229at2759"/>
<dbReference type="KEGG" id="dhe:111599130"/>
<sequence length="108" mass="11418">MKVTYLTICLLAVLTAEVYGAVYHGNYKSDAHPGKCVIDDKTILSEGQTVNVNCESISCGSGGDVTFAGCGAKGVPEPCKLGDRKYPKADYPKCCINVVHCPDGDSEI</sequence>
<protein>
    <submittedName>
        <fullName evidence="6">Uncharacterized protein LOC111599130</fullName>
    </submittedName>
</protein>
<dbReference type="RefSeq" id="XP_023170461.1">
    <property type="nucleotide sequence ID" value="XM_023314693.1"/>
</dbReference>
<dbReference type="OMA" id="YPKCCIN"/>
<dbReference type="InterPro" id="IPR053308">
    <property type="entry name" value="Vago-like"/>
</dbReference>
<comment type="subcellular location">
    <subcellularLocation>
        <location evidence="1">Secreted</location>
    </subcellularLocation>
</comment>
<feature type="signal peptide" evidence="3">
    <location>
        <begin position="1"/>
        <end position="20"/>
    </location>
</feature>
<evidence type="ECO:0000256" key="1">
    <source>
        <dbReference type="ARBA" id="ARBA00004613"/>
    </source>
</evidence>
<keyword evidence="5" id="KW-1185">Reference proteome</keyword>
<proteinExistence type="predicted"/>
<dbReference type="GeneID" id="111599130"/>